<evidence type="ECO:0000256" key="8">
    <source>
        <dbReference type="SAM" id="MobiDB-lite"/>
    </source>
</evidence>
<comment type="subcellular location">
    <subcellularLocation>
        <location evidence="1">Cell membrane</location>
        <topology evidence="1">Multi-pass membrane protein</topology>
    </subcellularLocation>
</comment>
<feature type="transmembrane region" description="Helical" evidence="9">
    <location>
        <begin position="151"/>
        <end position="169"/>
    </location>
</feature>
<evidence type="ECO:0000256" key="4">
    <source>
        <dbReference type="ARBA" id="ARBA00022679"/>
    </source>
</evidence>
<dbReference type="GO" id="GO:0016763">
    <property type="term" value="F:pentosyltransferase activity"/>
    <property type="evidence" value="ECO:0007669"/>
    <property type="project" value="TreeGrafter"/>
</dbReference>
<evidence type="ECO:0000256" key="2">
    <source>
        <dbReference type="ARBA" id="ARBA00022475"/>
    </source>
</evidence>
<reference evidence="10 11" key="1">
    <citation type="submission" date="2019-06" db="EMBL/GenBank/DDBJ databases">
        <title>Sequencing the genomes of 1000 actinobacteria strains.</title>
        <authorList>
            <person name="Klenk H.-P."/>
        </authorList>
    </citation>
    <scope>NUCLEOTIDE SEQUENCE [LARGE SCALE GENOMIC DNA]</scope>
    <source>
        <strain evidence="10 11">DSM 43186</strain>
    </source>
</reference>
<feature type="transmembrane region" description="Helical" evidence="9">
    <location>
        <begin position="40"/>
        <end position="59"/>
    </location>
</feature>
<gene>
    <name evidence="10" type="ORF">FHX40_3615</name>
</gene>
<feature type="transmembrane region" description="Helical" evidence="9">
    <location>
        <begin position="98"/>
        <end position="123"/>
    </location>
</feature>
<dbReference type="Proteomes" id="UP000319213">
    <property type="component" value="Unassembled WGS sequence"/>
</dbReference>
<keyword evidence="3" id="KW-0328">Glycosyltransferase</keyword>
<evidence type="ECO:0000256" key="5">
    <source>
        <dbReference type="ARBA" id="ARBA00022692"/>
    </source>
</evidence>
<dbReference type="GO" id="GO:0005886">
    <property type="term" value="C:plasma membrane"/>
    <property type="evidence" value="ECO:0007669"/>
    <property type="project" value="UniProtKB-SubCell"/>
</dbReference>
<evidence type="ECO:0000256" key="3">
    <source>
        <dbReference type="ARBA" id="ARBA00022676"/>
    </source>
</evidence>
<feature type="transmembrane region" description="Helical" evidence="9">
    <location>
        <begin position="181"/>
        <end position="209"/>
    </location>
</feature>
<keyword evidence="7 9" id="KW-0472">Membrane</keyword>
<evidence type="ECO:0000256" key="1">
    <source>
        <dbReference type="ARBA" id="ARBA00004651"/>
    </source>
</evidence>
<accession>A0A543J200</accession>
<dbReference type="RefSeq" id="WP_229789019.1">
    <property type="nucleotide sequence ID" value="NZ_BMPV01000005.1"/>
</dbReference>
<evidence type="ECO:0000256" key="6">
    <source>
        <dbReference type="ARBA" id="ARBA00022989"/>
    </source>
</evidence>
<dbReference type="InterPro" id="IPR050297">
    <property type="entry name" value="LipidA_mod_glycosyltrf_83"/>
</dbReference>
<evidence type="ECO:0000256" key="9">
    <source>
        <dbReference type="SAM" id="Phobius"/>
    </source>
</evidence>
<evidence type="ECO:0008006" key="12">
    <source>
        <dbReference type="Google" id="ProtNLM"/>
    </source>
</evidence>
<feature type="transmembrane region" description="Helical" evidence="9">
    <location>
        <begin position="221"/>
        <end position="243"/>
    </location>
</feature>
<evidence type="ECO:0000313" key="10">
    <source>
        <dbReference type="EMBL" id="TQM76864.1"/>
    </source>
</evidence>
<comment type="caution">
    <text evidence="10">The sequence shown here is derived from an EMBL/GenBank/DDBJ whole genome shotgun (WGS) entry which is preliminary data.</text>
</comment>
<keyword evidence="4" id="KW-0808">Transferase</keyword>
<dbReference type="EMBL" id="VFPQ01000001">
    <property type="protein sequence ID" value="TQM76864.1"/>
    <property type="molecule type" value="Genomic_DNA"/>
</dbReference>
<dbReference type="GO" id="GO:0009103">
    <property type="term" value="P:lipopolysaccharide biosynthetic process"/>
    <property type="evidence" value="ECO:0007669"/>
    <property type="project" value="UniProtKB-ARBA"/>
</dbReference>
<keyword evidence="2" id="KW-1003">Cell membrane</keyword>
<sequence>MDRTREGPARAPGTAASGRSAALATARRAGLRARLRRHRWFVTVLAVAAALRVTAMLGYRPALWFPDSYTYVVTALRPSPDLVRPAGYSMFLWLLEPFHSFAVVAFAQHLLGLALGVIVYLAARRVVPRGLATVAAAPVLLDAYQIQLEHLLVSDVLFALLILAAVVVATRREPGTGTGVAVGLLLAAAALTRTVGLPLLAVFAAWFLVRARRNRGRRGRFRPLAALLVAALVPIGGYAAWFWQTHHRIGIVGANGVFLYARTMSFADCAVMRPPGDLAVLCDPRPPALRPPSQEYIWDDDSPLVRLPGITFRASTDALAARFAVLAIRSQPLDYLASVATELGRSFTWERQVYPTREIYDLYEFPARSPEPPTRHPATVGYRLAEQEYERGPIRTVVAEPYAGVLRAYQGVARLPGTVLLAVLLVPPVAAGVRRLTGGPRYGTAGWALPWTAALVLLTVPAATAEYDHRYVLPAVPLAFLAAAVALRGPSERRP</sequence>
<keyword evidence="6 9" id="KW-1133">Transmembrane helix</keyword>
<organism evidence="10 11">
    <name type="scientific">Thermopolyspora flexuosa</name>
    <dbReference type="NCBI Taxonomy" id="103836"/>
    <lineage>
        <taxon>Bacteria</taxon>
        <taxon>Bacillati</taxon>
        <taxon>Actinomycetota</taxon>
        <taxon>Actinomycetes</taxon>
        <taxon>Streptosporangiales</taxon>
        <taxon>Streptosporangiaceae</taxon>
        <taxon>Thermopolyspora</taxon>
    </lineage>
</organism>
<keyword evidence="5 9" id="KW-0812">Transmembrane</keyword>
<dbReference type="AlphaFoldDB" id="A0A543J200"/>
<dbReference type="PANTHER" id="PTHR33908:SF11">
    <property type="entry name" value="MEMBRANE PROTEIN"/>
    <property type="match status" value="1"/>
</dbReference>
<protein>
    <recommendedName>
        <fullName evidence="12">Dolichyl-phosphate-mannose-protein mannosyltransferase</fullName>
    </recommendedName>
</protein>
<proteinExistence type="predicted"/>
<evidence type="ECO:0000313" key="11">
    <source>
        <dbReference type="Proteomes" id="UP000319213"/>
    </source>
</evidence>
<name>A0A543J200_9ACTN</name>
<dbReference type="PANTHER" id="PTHR33908">
    <property type="entry name" value="MANNOSYLTRANSFERASE YKCB-RELATED"/>
    <property type="match status" value="1"/>
</dbReference>
<feature type="region of interest" description="Disordered" evidence="8">
    <location>
        <begin position="1"/>
        <end position="21"/>
    </location>
</feature>
<keyword evidence="11" id="KW-1185">Reference proteome</keyword>
<evidence type="ECO:0000256" key="7">
    <source>
        <dbReference type="ARBA" id="ARBA00023136"/>
    </source>
</evidence>